<feature type="domain" description="Serpin" evidence="2">
    <location>
        <begin position="40"/>
        <end position="385"/>
    </location>
</feature>
<name>A0ABW6WT93_9ACTN</name>
<dbReference type="InterPro" id="IPR036186">
    <property type="entry name" value="Serpin_sf"/>
</dbReference>
<evidence type="ECO:0000313" key="4">
    <source>
        <dbReference type="Proteomes" id="UP001602245"/>
    </source>
</evidence>
<dbReference type="InterPro" id="IPR023796">
    <property type="entry name" value="Serpin_dom"/>
</dbReference>
<dbReference type="Proteomes" id="UP001602245">
    <property type="component" value="Unassembled WGS sequence"/>
</dbReference>
<dbReference type="SMART" id="SM00093">
    <property type="entry name" value="SERPIN"/>
    <property type="match status" value="1"/>
</dbReference>
<dbReference type="InterPro" id="IPR042178">
    <property type="entry name" value="Serpin_sf_1"/>
</dbReference>
<gene>
    <name evidence="3" type="ORF">ACFY35_44430</name>
</gene>
<comment type="similarity">
    <text evidence="1">Belongs to the serpin family.</text>
</comment>
<evidence type="ECO:0000256" key="1">
    <source>
        <dbReference type="RuleBase" id="RU000411"/>
    </source>
</evidence>
<comment type="caution">
    <text evidence="3">The sequence shown here is derived from an EMBL/GenBank/DDBJ whole genome shotgun (WGS) entry which is preliminary data.</text>
</comment>
<organism evidence="3 4">
    <name type="scientific">Paractinoplanes globisporus</name>
    <dbReference type="NCBI Taxonomy" id="113565"/>
    <lineage>
        <taxon>Bacteria</taxon>
        <taxon>Bacillati</taxon>
        <taxon>Actinomycetota</taxon>
        <taxon>Actinomycetes</taxon>
        <taxon>Micromonosporales</taxon>
        <taxon>Micromonosporaceae</taxon>
        <taxon>Paractinoplanes</taxon>
    </lineage>
</organism>
<evidence type="ECO:0000259" key="2">
    <source>
        <dbReference type="SMART" id="SM00093"/>
    </source>
</evidence>
<protein>
    <submittedName>
        <fullName evidence="3">Serpin family protein</fullName>
    </submittedName>
</protein>
<dbReference type="PANTHER" id="PTHR11461">
    <property type="entry name" value="SERINE PROTEASE INHIBITOR, SERPIN"/>
    <property type="match status" value="1"/>
</dbReference>
<dbReference type="Pfam" id="PF00079">
    <property type="entry name" value="Serpin"/>
    <property type="match status" value="1"/>
</dbReference>
<accession>A0ABW6WT93</accession>
<proteinExistence type="inferred from homology"/>
<dbReference type="CDD" id="cd19588">
    <property type="entry name" value="serpin_miropin-like"/>
    <property type="match status" value="1"/>
</dbReference>
<sequence>MGGCGGQIPGDADRIDAKLVSELKPGDAQVVAQSVNAFGFDLFHEVADGKQNTITSPLSVSVLLAMVLAGADRDTATRMAKVLHLDERRDVRVGALLRSLADTDEVKLSIADALWADPGAPLEKDYEDFVRRTFGATVDQAGLGDPGIVKTVDQWASKNTGGRIDKIAGDLGLPDPSATLVLLNAVYFLGKWKTTFDDGMTRPEPFAGASGNVPTMHLSEKTLGYAQLDGYRMLRLPYGEHGRYGVEILLPDEGNTLPGMLKGLDAAGWRAAVGKLSEQPIDEVALPRFELRWSGELMDALTALGLPTSGFTSMSKANPSLATVVHKTYIKVDEKGTEAAAVTGGVMATAGRVGGTSFLVDRPFAFTISDQRTGAILFLGAVTDPS</sequence>
<dbReference type="InterPro" id="IPR042185">
    <property type="entry name" value="Serpin_sf_2"/>
</dbReference>
<evidence type="ECO:0000313" key="3">
    <source>
        <dbReference type="EMBL" id="MFF5296529.1"/>
    </source>
</evidence>
<keyword evidence="4" id="KW-1185">Reference proteome</keyword>
<dbReference type="EMBL" id="JBIAZU010000008">
    <property type="protein sequence ID" value="MFF5296529.1"/>
    <property type="molecule type" value="Genomic_DNA"/>
</dbReference>
<dbReference type="Gene3D" id="2.30.39.10">
    <property type="entry name" value="Alpha-1-antitrypsin, domain 1"/>
    <property type="match status" value="1"/>
</dbReference>
<dbReference type="SUPFAM" id="SSF56574">
    <property type="entry name" value="Serpins"/>
    <property type="match status" value="1"/>
</dbReference>
<dbReference type="PANTHER" id="PTHR11461:SF211">
    <property type="entry name" value="GH10112P-RELATED"/>
    <property type="match status" value="1"/>
</dbReference>
<dbReference type="InterPro" id="IPR000215">
    <property type="entry name" value="Serpin_fam"/>
</dbReference>
<reference evidence="3 4" key="1">
    <citation type="submission" date="2024-10" db="EMBL/GenBank/DDBJ databases">
        <title>The Natural Products Discovery Center: Release of the First 8490 Sequenced Strains for Exploring Actinobacteria Biosynthetic Diversity.</title>
        <authorList>
            <person name="Kalkreuter E."/>
            <person name="Kautsar S.A."/>
            <person name="Yang D."/>
            <person name="Bader C.D."/>
            <person name="Teijaro C.N."/>
            <person name="Fluegel L."/>
            <person name="Davis C.M."/>
            <person name="Simpson J.R."/>
            <person name="Lauterbach L."/>
            <person name="Steele A.D."/>
            <person name="Gui C."/>
            <person name="Meng S."/>
            <person name="Li G."/>
            <person name="Viehrig K."/>
            <person name="Ye F."/>
            <person name="Su P."/>
            <person name="Kiefer A.F."/>
            <person name="Nichols A."/>
            <person name="Cepeda A.J."/>
            <person name="Yan W."/>
            <person name="Fan B."/>
            <person name="Jiang Y."/>
            <person name="Adhikari A."/>
            <person name="Zheng C.-J."/>
            <person name="Schuster L."/>
            <person name="Cowan T.M."/>
            <person name="Smanski M.J."/>
            <person name="Chevrette M.G."/>
            <person name="De Carvalho L.P.S."/>
            <person name="Shen B."/>
        </authorList>
    </citation>
    <scope>NUCLEOTIDE SEQUENCE [LARGE SCALE GENOMIC DNA]</scope>
    <source>
        <strain evidence="3 4">NPDC000087</strain>
    </source>
</reference>
<dbReference type="Gene3D" id="3.30.497.10">
    <property type="entry name" value="Antithrombin, subunit I, domain 2"/>
    <property type="match status" value="1"/>
</dbReference>
<dbReference type="RefSeq" id="WP_157297034.1">
    <property type="nucleotide sequence ID" value="NZ_JBIAZU010000008.1"/>
</dbReference>